<keyword evidence="10" id="KW-1185">Reference proteome</keyword>
<dbReference type="InterPro" id="IPR006153">
    <property type="entry name" value="Cation/H_exchanger_TM"/>
</dbReference>
<feature type="transmembrane region" description="Helical" evidence="7">
    <location>
        <begin position="187"/>
        <end position="210"/>
    </location>
</feature>
<keyword evidence="4 7" id="KW-0812">Transmembrane</keyword>
<dbReference type="InterPro" id="IPR036291">
    <property type="entry name" value="NAD(P)-bd_dom_sf"/>
</dbReference>
<protein>
    <submittedName>
        <fullName evidence="9">Sodium:proton exchanger</fullName>
    </submittedName>
</protein>
<accession>A0ABY9X6M3</accession>
<evidence type="ECO:0000256" key="3">
    <source>
        <dbReference type="ARBA" id="ARBA00022448"/>
    </source>
</evidence>
<dbReference type="Pfam" id="PF02148">
    <property type="entry name" value="zf-UBP"/>
    <property type="match status" value="1"/>
</dbReference>
<evidence type="ECO:0000256" key="1">
    <source>
        <dbReference type="ARBA" id="ARBA00004141"/>
    </source>
</evidence>
<feature type="transmembrane region" description="Helical" evidence="7">
    <location>
        <begin position="59"/>
        <end position="77"/>
    </location>
</feature>
<dbReference type="RefSeq" id="WP_395810859.1">
    <property type="nucleotide sequence ID" value="NZ_CP043494.1"/>
</dbReference>
<dbReference type="InterPro" id="IPR038770">
    <property type="entry name" value="Na+/solute_symporter_sf"/>
</dbReference>
<proteinExistence type="inferred from homology"/>
<keyword evidence="5 7" id="KW-1133">Transmembrane helix</keyword>
<feature type="transmembrane region" description="Helical" evidence="7">
    <location>
        <begin position="217"/>
        <end position="250"/>
    </location>
</feature>
<dbReference type="SUPFAM" id="SSF51735">
    <property type="entry name" value="NAD(P)-binding Rossmann-fold domains"/>
    <property type="match status" value="1"/>
</dbReference>
<feature type="domain" description="UBP-type" evidence="8">
    <location>
        <begin position="606"/>
        <end position="660"/>
    </location>
</feature>
<keyword evidence="6 7" id="KW-0472">Membrane</keyword>
<sequence length="693" mass="73761">MQTPELLQELVVVFGVAVAVVLALSRLRLPTIAGLIAAGALIGPSGFDWVHDTWHLEALAQIGVALLLFGIGLEFSLERLRRLWKVLTLGGGIQVALTLLAVVGVAGVLGFPARQGVFLGFLVALSSTAIVLRVLAERQETDAPHGRLIVGALIFQDLCVVPMMLVIPLLAGQEVGAAGVAWVLTKAALLVVATVVFGRVVVPSLLAVVAGTRRRELFLLAVLGLGAGITWLASLAGLSLALGAFMAGVALADSDYGYQALADMLPLRETFASLFFISIGMLFDVRVVLEHPLLVTGLVVGVLVSKSVLGGVGALVMRFPLRVAVLAGVGLAQIGEFSFVLANEGLSAGLLSAEERDLFVCMSVLTMAVTPVALSFGPRLAAGMAHLRPLEVLFGAHGPHRLEPEHKELSDHFIVAGLGTAGRMVVRALRASQLPHVVIELDPHVVAEARRRGEVMYYGDITSPEILERAGIHRARALVLLISDPEGSQRAVSAARRLSPDVPILVKVPRLRDIGDLHERGASDIVAGEFETALEAVTRVLHAGGVAEEVMNALLAALRHEGVPEHGPVSGPRRMLGTMGGLRHGTATTCVHLDLLRQDVLPRTSGCEECLVQHLRWHNLRMCLICGHVGCCDASFGRHAMRHFEATGHPLMRSFEPGEHWGWCYVDAIEIDPAPPPPMAPTRPSLEPEPVSP</sequence>
<feature type="transmembrane region" description="Helical" evidence="7">
    <location>
        <begin position="148"/>
        <end position="167"/>
    </location>
</feature>
<organism evidence="9 10">
    <name type="scientific">Archangium minus</name>
    <dbReference type="NCBI Taxonomy" id="83450"/>
    <lineage>
        <taxon>Bacteria</taxon>
        <taxon>Pseudomonadati</taxon>
        <taxon>Myxococcota</taxon>
        <taxon>Myxococcia</taxon>
        <taxon>Myxococcales</taxon>
        <taxon>Cystobacterineae</taxon>
        <taxon>Archangiaceae</taxon>
        <taxon>Archangium</taxon>
    </lineage>
</organism>
<dbReference type="InterPro" id="IPR013083">
    <property type="entry name" value="Znf_RING/FYVE/PHD"/>
</dbReference>
<dbReference type="Gene3D" id="3.30.40.10">
    <property type="entry name" value="Zinc/RING finger domain, C3HC4 (zinc finger)"/>
    <property type="match status" value="1"/>
</dbReference>
<feature type="transmembrane region" description="Helical" evidence="7">
    <location>
        <begin position="296"/>
        <end position="317"/>
    </location>
</feature>
<dbReference type="EMBL" id="CP043494">
    <property type="protein sequence ID" value="WNG51048.1"/>
    <property type="molecule type" value="Genomic_DNA"/>
</dbReference>
<dbReference type="PANTHER" id="PTHR42751:SF3">
    <property type="entry name" value="SODIUM_GLUTAMATE SYMPORTER"/>
    <property type="match status" value="1"/>
</dbReference>
<feature type="transmembrane region" description="Helical" evidence="7">
    <location>
        <begin position="89"/>
        <end position="111"/>
    </location>
</feature>
<evidence type="ECO:0000256" key="5">
    <source>
        <dbReference type="ARBA" id="ARBA00022989"/>
    </source>
</evidence>
<evidence type="ECO:0000256" key="7">
    <source>
        <dbReference type="SAM" id="Phobius"/>
    </source>
</evidence>
<name>A0ABY9X6M3_9BACT</name>
<dbReference type="SMART" id="SM00290">
    <property type="entry name" value="ZnF_UBP"/>
    <property type="match status" value="1"/>
</dbReference>
<evidence type="ECO:0000256" key="4">
    <source>
        <dbReference type="ARBA" id="ARBA00022692"/>
    </source>
</evidence>
<feature type="transmembrane region" description="Helical" evidence="7">
    <location>
        <begin position="117"/>
        <end position="136"/>
    </location>
</feature>
<feature type="transmembrane region" description="Helical" evidence="7">
    <location>
        <begin position="270"/>
        <end position="289"/>
    </location>
</feature>
<evidence type="ECO:0000256" key="6">
    <source>
        <dbReference type="ARBA" id="ARBA00023136"/>
    </source>
</evidence>
<comment type="subcellular location">
    <subcellularLocation>
        <location evidence="1">Membrane</location>
        <topology evidence="1">Multi-pass membrane protein</topology>
    </subcellularLocation>
</comment>
<keyword evidence="3" id="KW-0813">Transport</keyword>
<dbReference type="Pfam" id="PF02254">
    <property type="entry name" value="TrkA_N"/>
    <property type="match status" value="1"/>
</dbReference>
<evidence type="ECO:0000313" key="9">
    <source>
        <dbReference type="EMBL" id="WNG51048.1"/>
    </source>
</evidence>
<evidence type="ECO:0000259" key="8">
    <source>
        <dbReference type="SMART" id="SM00290"/>
    </source>
</evidence>
<dbReference type="InterPro" id="IPR003148">
    <property type="entry name" value="RCK_N"/>
</dbReference>
<feature type="transmembrane region" description="Helical" evidence="7">
    <location>
        <begin position="6"/>
        <end position="24"/>
    </location>
</feature>
<comment type="similarity">
    <text evidence="2">Belongs to the monovalent cation:proton antiporter 2 (CPA2) transporter (TC 2.A.37) family.</text>
</comment>
<gene>
    <name evidence="9" type="ORF">F0U60_48160</name>
</gene>
<dbReference type="Gene3D" id="3.40.50.720">
    <property type="entry name" value="NAD(P)-binding Rossmann-like Domain"/>
    <property type="match status" value="1"/>
</dbReference>
<dbReference type="InterPro" id="IPR001607">
    <property type="entry name" value="Znf_UBP"/>
</dbReference>
<dbReference type="PANTHER" id="PTHR42751">
    <property type="entry name" value="SODIUM/HYDROGEN EXCHANGER FAMILY/TRKA DOMAIN PROTEIN"/>
    <property type="match status" value="1"/>
</dbReference>
<evidence type="ECO:0000256" key="2">
    <source>
        <dbReference type="ARBA" id="ARBA00005551"/>
    </source>
</evidence>
<dbReference type="Proteomes" id="UP001611383">
    <property type="component" value="Chromosome"/>
</dbReference>
<reference evidence="9 10" key="1">
    <citation type="submission" date="2019-08" db="EMBL/GenBank/DDBJ databases">
        <title>Archangium and Cystobacter genomes.</title>
        <authorList>
            <person name="Chen I.-C.K."/>
            <person name="Wielgoss S."/>
        </authorList>
    </citation>
    <scope>NUCLEOTIDE SEQUENCE [LARGE SCALE GENOMIC DNA]</scope>
    <source>
        <strain evidence="9 10">Cbm 6</strain>
    </source>
</reference>
<dbReference type="Gene3D" id="1.20.1530.20">
    <property type="match status" value="1"/>
</dbReference>
<dbReference type="Pfam" id="PF00999">
    <property type="entry name" value="Na_H_Exchanger"/>
    <property type="match status" value="1"/>
</dbReference>
<evidence type="ECO:0000313" key="10">
    <source>
        <dbReference type="Proteomes" id="UP001611383"/>
    </source>
</evidence>
<dbReference type="SUPFAM" id="SSF57850">
    <property type="entry name" value="RING/U-box"/>
    <property type="match status" value="1"/>
</dbReference>